<organism evidence="2 3">
    <name type="scientific">Brucella anthropi</name>
    <name type="common">Ochrobactrum anthropi</name>
    <dbReference type="NCBI Taxonomy" id="529"/>
    <lineage>
        <taxon>Bacteria</taxon>
        <taxon>Pseudomonadati</taxon>
        <taxon>Pseudomonadota</taxon>
        <taxon>Alphaproteobacteria</taxon>
        <taxon>Hyphomicrobiales</taxon>
        <taxon>Brucellaceae</taxon>
        <taxon>Brucella/Ochrobactrum group</taxon>
        <taxon>Brucella</taxon>
    </lineage>
</organism>
<evidence type="ECO:0000313" key="3">
    <source>
        <dbReference type="Proteomes" id="UP000642265"/>
    </source>
</evidence>
<sequence>MLKNRARLMGIQFGNNIGVDALKAKIQAKIDGNDQGASNDAGSNAGSGNGSGAGNDDDANQNGVQGAQPAETAKPKSLRQQQYEEQMRLVRLRITNLDPKKKDLPGEIITFSNRILGTVKKYIPFGEATEEGYHVPFCIYQILKAREFLNIRIKKVNGRPVVETGMVREFALEVLDPLTPKELAQLQANQAAAGGLD</sequence>
<feature type="region of interest" description="Disordered" evidence="1">
    <location>
        <begin position="33"/>
        <end position="82"/>
    </location>
</feature>
<dbReference type="Proteomes" id="UP000642265">
    <property type="component" value="Unassembled WGS sequence"/>
</dbReference>
<evidence type="ECO:0000256" key="1">
    <source>
        <dbReference type="SAM" id="MobiDB-lite"/>
    </source>
</evidence>
<reference evidence="2" key="1">
    <citation type="submission" date="2020-09" db="EMBL/GenBank/DDBJ databases">
        <authorList>
            <person name="Dalcin Martins P."/>
        </authorList>
    </citation>
    <scope>NUCLEOTIDE SEQUENCE</scope>
    <source>
        <strain evidence="2">MAG47</strain>
    </source>
</reference>
<accession>A0A8I0TBE8</accession>
<name>A0A8I0TBE8_BRUAN</name>
<reference evidence="2" key="2">
    <citation type="submission" date="2020-10" db="EMBL/GenBank/DDBJ databases">
        <title>Enrichment of novel Verrucomicrobia, Bacteroidetes and Krumholzibacteria in an oxygen-limited, methane- and iron-fed bioreactor inoculated with Bothnian Sea sediments.</title>
        <authorList>
            <person name="Martins P.D."/>
            <person name="de Jong A."/>
            <person name="Lenstra W.K."/>
            <person name="van Helmond N.A.G.M."/>
            <person name="Slomp C.P."/>
            <person name="Jetten M.S.M."/>
            <person name="Welte C.U."/>
            <person name="Rasigraf O."/>
        </authorList>
    </citation>
    <scope>NUCLEOTIDE SEQUENCE</scope>
    <source>
        <strain evidence="2">MAG47</strain>
    </source>
</reference>
<evidence type="ECO:0000313" key="2">
    <source>
        <dbReference type="EMBL" id="MBE0563654.1"/>
    </source>
</evidence>
<comment type="caution">
    <text evidence="2">The sequence shown here is derived from an EMBL/GenBank/DDBJ whole genome shotgun (WGS) entry which is preliminary data.</text>
</comment>
<gene>
    <name evidence="2" type="ORF">IH622_22945</name>
</gene>
<dbReference type="AlphaFoldDB" id="A0A8I0TBE8"/>
<protein>
    <submittedName>
        <fullName evidence="2">Uncharacterized protein</fullName>
    </submittedName>
</protein>
<proteinExistence type="predicted"/>
<dbReference type="EMBL" id="JACZKO010000063">
    <property type="protein sequence ID" value="MBE0563654.1"/>
    <property type="molecule type" value="Genomic_DNA"/>
</dbReference>